<gene>
    <name evidence="1" type="ORF">P5673_009602</name>
</gene>
<accession>A0AAD9QS70</accession>
<reference evidence="1" key="2">
    <citation type="journal article" date="2023" name="Science">
        <title>Genomic signatures of disease resistance in endangered staghorn corals.</title>
        <authorList>
            <person name="Vollmer S.V."/>
            <person name="Selwyn J.D."/>
            <person name="Despard B.A."/>
            <person name="Roesel C.L."/>
        </authorList>
    </citation>
    <scope>NUCLEOTIDE SEQUENCE</scope>
    <source>
        <strain evidence="1">K2</strain>
    </source>
</reference>
<dbReference type="EMBL" id="JARQWQ010000017">
    <property type="protein sequence ID" value="KAK2566155.1"/>
    <property type="molecule type" value="Genomic_DNA"/>
</dbReference>
<evidence type="ECO:0000313" key="2">
    <source>
        <dbReference type="Proteomes" id="UP001249851"/>
    </source>
</evidence>
<keyword evidence="2" id="KW-1185">Reference proteome</keyword>
<comment type="caution">
    <text evidence="1">The sequence shown here is derived from an EMBL/GenBank/DDBJ whole genome shotgun (WGS) entry which is preliminary data.</text>
</comment>
<proteinExistence type="predicted"/>
<dbReference type="Proteomes" id="UP001249851">
    <property type="component" value="Unassembled WGS sequence"/>
</dbReference>
<organism evidence="1 2">
    <name type="scientific">Acropora cervicornis</name>
    <name type="common">Staghorn coral</name>
    <dbReference type="NCBI Taxonomy" id="6130"/>
    <lineage>
        <taxon>Eukaryota</taxon>
        <taxon>Metazoa</taxon>
        <taxon>Cnidaria</taxon>
        <taxon>Anthozoa</taxon>
        <taxon>Hexacorallia</taxon>
        <taxon>Scleractinia</taxon>
        <taxon>Astrocoeniina</taxon>
        <taxon>Acroporidae</taxon>
        <taxon>Acropora</taxon>
    </lineage>
</organism>
<dbReference type="AlphaFoldDB" id="A0AAD9QS70"/>
<name>A0AAD9QS70_ACRCE</name>
<reference evidence="1" key="1">
    <citation type="journal article" date="2023" name="G3 (Bethesda)">
        <title>Whole genome assembly and annotation of the endangered Caribbean coral Acropora cervicornis.</title>
        <authorList>
            <person name="Selwyn J.D."/>
            <person name="Vollmer S.V."/>
        </authorList>
    </citation>
    <scope>NUCLEOTIDE SEQUENCE</scope>
    <source>
        <strain evidence="1">K2</strain>
    </source>
</reference>
<sequence length="162" mass="17839">MPLQSYLNEVNLDVCMVNSVLWSPVEVNYKVGMNKSRKLGGCCPEIVLVLVFPLSDLSCTASRTTVTAYTTVPVETRKIRTNISSQQVSNLTERTKSPGMDLLSRISITTVMLDSATIEPKVKLKDAPNRTLNPETLRECKGEAYVKGKGHFSPVFLCVLAT</sequence>
<protein>
    <submittedName>
        <fullName evidence="1">Uncharacterized protein</fullName>
    </submittedName>
</protein>
<evidence type="ECO:0000313" key="1">
    <source>
        <dbReference type="EMBL" id="KAK2566155.1"/>
    </source>
</evidence>